<dbReference type="Gene3D" id="3.40.50.720">
    <property type="entry name" value="NAD(P)-binding Rossmann-like Domain"/>
    <property type="match status" value="1"/>
</dbReference>
<evidence type="ECO:0000313" key="1">
    <source>
        <dbReference type="EMBL" id="AUN31210.1"/>
    </source>
</evidence>
<gene>
    <name evidence="1" type="ORF">C0V82_13950</name>
</gene>
<evidence type="ECO:0008006" key="3">
    <source>
        <dbReference type="Google" id="ProtNLM"/>
    </source>
</evidence>
<dbReference type="Gene3D" id="3.90.180.10">
    <property type="entry name" value="Medium-chain alcohol dehydrogenases, catalytic domain"/>
    <property type="match status" value="1"/>
</dbReference>
<name>A0A2K9NDI3_9PROT</name>
<dbReference type="EMBL" id="CP025611">
    <property type="protein sequence ID" value="AUN31210.1"/>
    <property type="molecule type" value="Genomic_DNA"/>
</dbReference>
<dbReference type="RefSeq" id="WP_102112819.1">
    <property type="nucleotide sequence ID" value="NZ_BMGN01000014.1"/>
</dbReference>
<evidence type="ECO:0000313" key="2">
    <source>
        <dbReference type="Proteomes" id="UP000234752"/>
    </source>
</evidence>
<protein>
    <recommendedName>
        <fullName evidence="3">Alcohol dehydrogenase-like C-terminal domain-containing protein</fullName>
    </recommendedName>
</protein>
<accession>A0A2K9NDI3</accession>
<dbReference type="PANTHER" id="PTHR43205:SF7">
    <property type="entry name" value="PROSTAGLANDIN REDUCTASE 1"/>
    <property type="match status" value="1"/>
</dbReference>
<dbReference type="Proteomes" id="UP000234752">
    <property type="component" value="Chromosome eg_1"/>
</dbReference>
<dbReference type="InterPro" id="IPR036291">
    <property type="entry name" value="NAD(P)-bd_dom_sf"/>
</dbReference>
<dbReference type="Pfam" id="PF13602">
    <property type="entry name" value="ADH_zinc_N_2"/>
    <property type="match status" value="1"/>
</dbReference>
<dbReference type="KEGG" id="ncb:C0V82_13950"/>
<reference evidence="1 2" key="1">
    <citation type="submission" date="2017-12" db="EMBL/GenBank/DDBJ databases">
        <title>Genomes of bacteria within cyanobacterial aggregates.</title>
        <authorList>
            <person name="Cai H."/>
        </authorList>
    </citation>
    <scope>NUCLEOTIDE SEQUENCE [LARGE SCALE GENOMIC DNA]</scope>
    <source>
        <strain evidence="1 2">TH16</strain>
    </source>
</reference>
<dbReference type="AlphaFoldDB" id="A0A2K9NDI3"/>
<dbReference type="GO" id="GO:0016628">
    <property type="term" value="F:oxidoreductase activity, acting on the CH-CH group of donors, NAD or NADP as acceptor"/>
    <property type="evidence" value="ECO:0007669"/>
    <property type="project" value="InterPro"/>
</dbReference>
<dbReference type="SUPFAM" id="SSF51735">
    <property type="entry name" value="NAD(P)-binding Rossmann-fold domains"/>
    <property type="match status" value="1"/>
</dbReference>
<dbReference type="PANTHER" id="PTHR43205">
    <property type="entry name" value="PROSTAGLANDIN REDUCTASE"/>
    <property type="match status" value="1"/>
</dbReference>
<dbReference type="OrthoDB" id="9805663at2"/>
<organism evidence="1 2">
    <name type="scientific">Niveispirillum cyanobacteriorum</name>
    <dbReference type="NCBI Taxonomy" id="1612173"/>
    <lineage>
        <taxon>Bacteria</taxon>
        <taxon>Pseudomonadati</taxon>
        <taxon>Pseudomonadota</taxon>
        <taxon>Alphaproteobacteria</taxon>
        <taxon>Rhodospirillales</taxon>
        <taxon>Azospirillaceae</taxon>
        <taxon>Niveispirillum</taxon>
    </lineage>
</organism>
<proteinExistence type="predicted"/>
<keyword evidence="2" id="KW-1185">Reference proteome</keyword>
<dbReference type="InterPro" id="IPR045010">
    <property type="entry name" value="MDR_fam"/>
</dbReference>
<sequence>MKFDECIDHREVDWLSALAKACPTGIDCYYDGVGGRLLEGVMGHLALGARIVLVGMMEQYKAATPLPGPNLVPLIKARARMEGLVVYDYWSEMPTFRQRMAPLVRDGDVVVREERVNGLDAAPAALTRLMAGGNFGKMVLDL</sequence>